<dbReference type="EMBL" id="JACPRF010000215">
    <property type="protein sequence ID" value="MBI2876622.1"/>
    <property type="molecule type" value="Genomic_DNA"/>
</dbReference>
<reference evidence="6" key="1">
    <citation type="submission" date="2020-07" db="EMBL/GenBank/DDBJ databases">
        <title>Huge and variable diversity of episymbiotic CPR bacteria and DPANN archaea in groundwater ecosystems.</title>
        <authorList>
            <person name="He C.Y."/>
            <person name="Keren R."/>
            <person name="Whittaker M."/>
            <person name="Farag I.F."/>
            <person name="Doudna J."/>
            <person name="Cate J.H.D."/>
            <person name="Banfield J.F."/>
        </authorList>
    </citation>
    <scope>NUCLEOTIDE SEQUENCE</scope>
    <source>
        <strain evidence="6">NC_groundwater_672_Ag_B-0.1um_62_36</strain>
    </source>
</reference>
<comment type="caution">
    <text evidence="6">The sequence shown here is derived from an EMBL/GenBank/DDBJ whole genome shotgun (WGS) entry which is preliminary data.</text>
</comment>
<gene>
    <name evidence="6" type="ORF">HYY20_07050</name>
</gene>
<comment type="similarity">
    <text evidence="4">Belongs to the BCKDHA family.</text>
</comment>
<evidence type="ECO:0000256" key="3">
    <source>
        <dbReference type="ARBA" id="ARBA00023052"/>
    </source>
</evidence>
<dbReference type="Pfam" id="PF00676">
    <property type="entry name" value="E1_dh"/>
    <property type="match status" value="1"/>
</dbReference>
<comment type="cofactor">
    <cofactor evidence="1 4">
        <name>thiamine diphosphate</name>
        <dbReference type="ChEBI" id="CHEBI:58937"/>
    </cofactor>
</comment>
<comment type="catalytic activity">
    <reaction evidence="4">
        <text>N(6)-[(R)-lipoyl]-L-lysyl-[protein] + 3-methyl-2-oxobutanoate + H(+) = N(6)-[(R)-S(8)-2-methylpropanoyldihydrolipoyl]-L-lysyl-[protein] + CO2</text>
        <dbReference type="Rhea" id="RHEA:13457"/>
        <dbReference type="Rhea" id="RHEA-COMP:10474"/>
        <dbReference type="Rhea" id="RHEA-COMP:10497"/>
        <dbReference type="ChEBI" id="CHEBI:11851"/>
        <dbReference type="ChEBI" id="CHEBI:15378"/>
        <dbReference type="ChEBI" id="CHEBI:16526"/>
        <dbReference type="ChEBI" id="CHEBI:83099"/>
        <dbReference type="ChEBI" id="CHEBI:83142"/>
        <dbReference type="EC" id="1.2.4.4"/>
    </reaction>
</comment>
<dbReference type="Proteomes" id="UP000769766">
    <property type="component" value="Unassembled WGS sequence"/>
</dbReference>
<evidence type="ECO:0000256" key="1">
    <source>
        <dbReference type="ARBA" id="ARBA00001964"/>
    </source>
</evidence>
<dbReference type="Gene3D" id="3.40.50.970">
    <property type="match status" value="1"/>
</dbReference>
<evidence type="ECO:0000256" key="4">
    <source>
        <dbReference type="RuleBase" id="RU365014"/>
    </source>
</evidence>
<dbReference type="InterPro" id="IPR050771">
    <property type="entry name" value="Alpha-ketoacid_DH_E1_comp"/>
</dbReference>
<dbReference type="AlphaFoldDB" id="A0A932CQ52"/>
<keyword evidence="3 4" id="KW-0786">Thiamine pyrophosphate</keyword>
<dbReference type="EC" id="1.2.4.4" evidence="4"/>
<keyword evidence="2 4" id="KW-0560">Oxidoreductase</keyword>
<feature type="non-terminal residue" evidence="6">
    <location>
        <position position="252"/>
    </location>
</feature>
<dbReference type="PANTHER" id="PTHR43380">
    <property type="entry name" value="2-OXOISOVALERATE DEHYDROGENASE SUBUNIT ALPHA, MITOCHONDRIAL"/>
    <property type="match status" value="1"/>
</dbReference>
<dbReference type="InterPro" id="IPR001017">
    <property type="entry name" value="DH_E1"/>
</dbReference>
<proteinExistence type="inferred from homology"/>
<dbReference type="GO" id="GO:0009083">
    <property type="term" value="P:branched-chain amino acid catabolic process"/>
    <property type="evidence" value="ECO:0007669"/>
    <property type="project" value="TreeGrafter"/>
</dbReference>
<dbReference type="GO" id="GO:0003863">
    <property type="term" value="F:branched-chain 2-oxo acid dehydrogenase activity"/>
    <property type="evidence" value="ECO:0007669"/>
    <property type="project" value="UniProtKB-EC"/>
</dbReference>
<evidence type="ECO:0000313" key="7">
    <source>
        <dbReference type="Proteomes" id="UP000769766"/>
    </source>
</evidence>
<dbReference type="SUPFAM" id="SSF52518">
    <property type="entry name" value="Thiamin diphosphate-binding fold (THDP-binding)"/>
    <property type="match status" value="1"/>
</dbReference>
<feature type="domain" description="Dehydrogenase E1 component" evidence="5">
    <location>
        <begin position="14"/>
        <end position="251"/>
    </location>
</feature>
<organism evidence="6 7">
    <name type="scientific">Tectimicrobiota bacterium</name>
    <dbReference type="NCBI Taxonomy" id="2528274"/>
    <lineage>
        <taxon>Bacteria</taxon>
        <taxon>Pseudomonadati</taxon>
        <taxon>Nitrospinota/Tectimicrobiota group</taxon>
        <taxon>Candidatus Tectimicrobiota</taxon>
    </lineage>
</organism>
<evidence type="ECO:0000259" key="5">
    <source>
        <dbReference type="Pfam" id="PF00676"/>
    </source>
</evidence>
<evidence type="ECO:0000313" key="6">
    <source>
        <dbReference type="EMBL" id="MBI2876622.1"/>
    </source>
</evidence>
<comment type="function">
    <text evidence="4">The branched-chain alpha-keto dehydrogenase complex catalyzes the overall conversion of alpha-keto acids to acyl-CoA and CO(2). It contains multiple copies of three enzymatic components: branched-chain alpha-keto acid decarboxylase (E1), lipoamide acyltransferase (E2) and lipoamide dehydrogenase (E3).</text>
</comment>
<name>A0A932CQ52_UNCTE</name>
<protein>
    <recommendedName>
        <fullName evidence="4">2-oxoisovalerate dehydrogenase subunit alpha</fullName>
        <ecNumber evidence="4">1.2.4.4</ecNumber>
    </recommendedName>
    <alternativeName>
        <fullName evidence="4">Branched-chain alpha-keto acid dehydrogenase E1 component alpha chain</fullName>
    </alternativeName>
</protein>
<sequence length="252" mass="27987">MELAKEDLERLYELLLLTRTLDDRLRKLFRQGRFEGTYFSAIGQEATTVVPTFLLKKDDFIGPAHREIGAMITRGVPLREIVCQVYARQCSPDGGKMHPCVFGHPGHHILIPATLMGMQIPVVVGVAMGYKIRRRDNIAVAFFGEGATCKGDFHEGLNFAGVHKVPAVFICQNNFYAESVPLHLQTAIPEIALRAGAYGIPGVSIDGNDVLKVYETCQEAFQRARSGGGPTLIECKTYRWYGHSDIDLASYR</sequence>
<accession>A0A932CQ52</accession>
<dbReference type="InterPro" id="IPR029061">
    <property type="entry name" value="THDP-binding"/>
</dbReference>
<dbReference type="CDD" id="cd02000">
    <property type="entry name" value="TPP_E1_PDC_ADC_BCADC"/>
    <property type="match status" value="1"/>
</dbReference>
<evidence type="ECO:0000256" key="2">
    <source>
        <dbReference type="ARBA" id="ARBA00023002"/>
    </source>
</evidence>
<dbReference type="PANTHER" id="PTHR43380:SF1">
    <property type="entry name" value="2-OXOISOVALERATE DEHYDROGENASE SUBUNIT ALPHA, MITOCHONDRIAL"/>
    <property type="match status" value="1"/>
</dbReference>